<feature type="domain" description="Integrator complex subunit 4/Protein SIEL C-terminal Ig-like" evidence="3">
    <location>
        <begin position="656"/>
        <end position="733"/>
    </location>
</feature>
<name>A0A0H5R7G5_9EUKA</name>
<proteinExistence type="predicted"/>
<dbReference type="GO" id="GO:0005634">
    <property type="term" value="C:nucleus"/>
    <property type="evidence" value="ECO:0007669"/>
    <property type="project" value="UniProtKB-SubCell"/>
</dbReference>
<dbReference type="PANTHER" id="PTHR20938">
    <property type="entry name" value="INTEGRATOR COMPLEX SUBUNIT 4"/>
    <property type="match status" value="1"/>
</dbReference>
<dbReference type="EMBL" id="HACM01009606">
    <property type="protein sequence ID" value="CRZ10048.1"/>
    <property type="molecule type" value="Transcribed_RNA"/>
</dbReference>
<dbReference type="Pfam" id="PF13646">
    <property type="entry name" value="HEAT_2"/>
    <property type="match status" value="1"/>
</dbReference>
<dbReference type="InterPro" id="IPR011989">
    <property type="entry name" value="ARM-like"/>
</dbReference>
<dbReference type="SMART" id="SM00567">
    <property type="entry name" value="EZ_HEAT"/>
    <property type="match status" value="2"/>
</dbReference>
<dbReference type="Gene3D" id="1.25.10.10">
    <property type="entry name" value="Leucine-rich Repeat Variant"/>
    <property type="match status" value="2"/>
</dbReference>
<dbReference type="InterPro" id="IPR004155">
    <property type="entry name" value="PBS_lyase_HEAT"/>
</dbReference>
<sequence length="770" mass="86033">MAAIVAAGRSPGPQPQHIRYSDVTASNNAATIVNDPLWIYAQAANHRDSPYSFSSYRSKFAFSSDSFVKNLMQISLCQSIHRSDIESIISDLSRACSQNIGAPIRASAIYALGLISDVSSQARIYFAMKDAHFLVRSSAARALSNMALRGIRTEPSALPFISSLVDDESWEVRRDVAILLHHMAWNDSSYAVGAGSSSQTFGDTVFIALCHLCMDPVPNVRIAAMRSIGARPSNVSSRLLLQTFSKIPLSDLLNQDRSSSRLQFDHTDIDDIVNQGGLSEVFRSDFPFPESAAGIFVHGLEDEYSTVRQFTIDAISSFGHHSPVFAGKSLDFLVDMFNDELSDIRNEAIRAVKAMLRYSTETNLSPTQLETTLCNLVDQEPSTRYEALDLISSLRVLDLPSLQSVAVKLLQCLSSFPDSHRNTFDAIRTVAKNHSKAIPNLIQQWCQADASFFENWNKFSLSPSVLGFLLFLQAAEPSSEDFLPKHLNDLLEFTQHRLSVEDVSPRVRIWIPCQILINAFQNLLGALKAGGFSEVQTLATNLIVLIDNDVKQQKTGGISGLLQFSRVYAEWFANLGSLVSSNCQEPAICRERLHSLIYSMEYAFFGFSNHDRLKVQNIRNITWKVAAGNRITAEDVASLCWWPVSCTSIKYADIRINAPKFDPELPIRVGAQYVSAVPVEAAINFLYRPRSLMLRLKISETRSFFFKPELREFSLERPGAYSLRTEIRISPEHFPNIRKDAQLPVEIGFVWRDARNGWLCTPTKVLVVFA</sequence>
<reference evidence="4" key="1">
    <citation type="submission" date="2015-04" db="EMBL/GenBank/DDBJ databases">
        <title>The genome sequence of the plant pathogenic Rhizarian Plasmodiophora brassicae reveals insights in its biotrophic life cycle and the origin of chitin synthesis.</title>
        <authorList>
            <person name="Schwelm A."/>
            <person name="Fogelqvist J."/>
            <person name="Knaust A."/>
            <person name="Julke S."/>
            <person name="Lilja T."/>
            <person name="Dhandapani V."/>
            <person name="Bonilla-Rosso G."/>
            <person name="Karlsson M."/>
            <person name="Shevchenko A."/>
            <person name="Choi S.R."/>
            <person name="Kim H.G."/>
            <person name="Park J.Y."/>
            <person name="Lim Y.P."/>
            <person name="Ludwig-Muller J."/>
            <person name="Dixelius C."/>
        </authorList>
    </citation>
    <scope>NUCLEOTIDE SEQUENCE</scope>
    <source>
        <tissue evidence="4">Potato root galls</tissue>
    </source>
</reference>
<evidence type="ECO:0000256" key="2">
    <source>
        <dbReference type="ARBA" id="ARBA00023242"/>
    </source>
</evidence>
<evidence type="ECO:0000313" key="4">
    <source>
        <dbReference type="EMBL" id="CRZ10048.1"/>
    </source>
</evidence>
<accession>A0A0H5R7G5</accession>
<evidence type="ECO:0000259" key="3">
    <source>
        <dbReference type="Pfam" id="PF25458"/>
    </source>
</evidence>
<organism evidence="4">
    <name type="scientific">Spongospora subterranea</name>
    <dbReference type="NCBI Taxonomy" id="70186"/>
    <lineage>
        <taxon>Eukaryota</taxon>
        <taxon>Sar</taxon>
        <taxon>Rhizaria</taxon>
        <taxon>Endomyxa</taxon>
        <taxon>Phytomyxea</taxon>
        <taxon>Plasmodiophorida</taxon>
        <taxon>Plasmodiophoridae</taxon>
        <taxon>Spongospora</taxon>
    </lineage>
</organism>
<dbReference type="InterPro" id="IPR016024">
    <property type="entry name" value="ARM-type_fold"/>
</dbReference>
<comment type="subcellular location">
    <subcellularLocation>
        <location evidence="1">Nucleus</location>
    </subcellularLocation>
</comment>
<keyword evidence="2" id="KW-0539">Nucleus</keyword>
<evidence type="ECO:0000256" key="1">
    <source>
        <dbReference type="ARBA" id="ARBA00004123"/>
    </source>
</evidence>
<dbReference type="InterPro" id="IPR057412">
    <property type="entry name" value="INTS4_C"/>
</dbReference>
<dbReference type="SUPFAM" id="SSF48371">
    <property type="entry name" value="ARM repeat"/>
    <property type="match status" value="1"/>
</dbReference>
<dbReference type="AlphaFoldDB" id="A0A0H5R7G5"/>
<dbReference type="Pfam" id="PF25458">
    <property type="entry name" value="INTS4_C"/>
    <property type="match status" value="1"/>
</dbReference>
<dbReference type="PANTHER" id="PTHR20938:SF0">
    <property type="entry name" value="INTEGRATOR COMPLEX SUBUNIT 4"/>
    <property type="match status" value="1"/>
</dbReference>
<protein>
    <recommendedName>
        <fullName evidence="3">Integrator complex subunit 4/Protein SIEL C-terminal Ig-like domain-containing protein</fullName>
    </recommendedName>
</protein>